<dbReference type="InterPro" id="IPR023333">
    <property type="entry name" value="Proteasome_suB-type"/>
</dbReference>
<keyword evidence="6" id="KW-0888">Threonine protease</keyword>
<evidence type="ECO:0000256" key="7">
    <source>
        <dbReference type="ARBA" id="ARBA00022801"/>
    </source>
</evidence>
<evidence type="ECO:0000256" key="4">
    <source>
        <dbReference type="ARBA" id="ARBA00022490"/>
    </source>
</evidence>
<keyword evidence="7" id="KW-0378">Hydrolase</keyword>
<evidence type="ECO:0000256" key="5">
    <source>
        <dbReference type="ARBA" id="ARBA00022670"/>
    </source>
</evidence>
<evidence type="ECO:0000313" key="10">
    <source>
        <dbReference type="Proteomes" id="UP001470230"/>
    </source>
</evidence>
<accession>A0ABR2IDX5</accession>
<dbReference type="InterPro" id="IPR000243">
    <property type="entry name" value="Pept_T1A_subB"/>
</dbReference>
<dbReference type="PANTHER" id="PTHR32194:SF0">
    <property type="entry name" value="ATP-DEPENDENT PROTEASE SUBUNIT HSLV"/>
    <property type="match status" value="1"/>
</dbReference>
<dbReference type="Gene3D" id="3.60.20.10">
    <property type="entry name" value="Glutamine Phosphoribosylpyrophosphate, subunit 1, domain 1"/>
    <property type="match status" value="1"/>
</dbReference>
<comment type="subcellular location">
    <subcellularLocation>
        <location evidence="2">Nucleus</location>
    </subcellularLocation>
</comment>
<dbReference type="PROSITE" id="PS51476">
    <property type="entry name" value="PROTEASOME_BETA_2"/>
    <property type="match status" value="1"/>
</dbReference>
<protein>
    <recommendedName>
        <fullName evidence="3">proteasome endopeptidase complex</fullName>
        <ecNumber evidence="3">3.4.25.1</ecNumber>
    </recommendedName>
</protein>
<evidence type="ECO:0000256" key="6">
    <source>
        <dbReference type="ARBA" id="ARBA00022698"/>
    </source>
</evidence>
<comment type="catalytic activity">
    <reaction evidence="1">
        <text>Cleavage of peptide bonds with very broad specificity.</text>
        <dbReference type="EC" id="3.4.25.1"/>
    </reaction>
</comment>
<evidence type="ECO:0000256" key="2">
    <source>
        <dbReference type="ARBA" id="ARBA00004123"/>
    </source>
</evidence>
<evidence type="ECO:0000256" key="3">
    <source>
        <dbReference type="ARBA" id="ARBA00012039"/>
    </source>
</evidence>
<keyword evidence="8 9" id="KW-0647">Proteasome</keyword>
<comment type="caution">
    <text evidence="9">The sequence shown here is derived from an EMBL/GenBank/DDBJ whole genome shotgun (WGS) entry which is preliminary data.</text>
</comment>
<dbReference type="CDD" id="cd01912">
    <property type="entry name" value="proteasome_beta"/>
    <property type="match status" value="1"/>
</dbReference>
<gene>
    <name evidence="9" type="ORF">M9Y10_012446</name>
</gene>
<dbReference type="PANTHER" id="PTHR32194">
    <property type="entry name" value="METALLOPROTEASE TLDD"/>
    <property type="match status" value="1"/>
</dbReference>
<dbReference type="Pfam" id="PF00227">
    <property type="entry name" value="Proteasome"/>
    <property type="match status" value="1"/>
</dbReference>
<dbReference type="InterPro" id="IPR029055">
    <property type="entry name" value="Ntn_hydrolases_N"/>
</dbReference>
<reference evidence="9 10" key="1">
    <citation type="submission" date="2024-04" db="EMBL/GenBank/DDBJ databases">
        <title>Tritrichomonas musculus Genome.</title>
        <authorList>
            <person name="Alves-Ferreira E."/>
            <person name="Grigg M."/>
            <person name="Lorenzi H."/>
            <person name="Galac M."/>
        </authorList>
    </citation>
    <scope>NUCLEOTIDE SEQUENCE [LARGE SCALE GENOMIC DNA]</scope>
    <source>
        <strain evidence="9 10">EAF2021</strain>
    </source>
</reference>
<dbReference type="GO" id="GO:0000502">
    <property type="term" value="C:proteasome complex"/>
    <property type="evidence" value="ECO:0007669"/>
    <property type="project" value="UniProtKB-KW"/>
</dbReference>
<keyword evidence="4" id="KW-0963">Cytoplasm</keyword>
<name>A0ABR2IDX5_9EUKA</name>
<evidence type="ECO:0000256" key="1">
    <source>
        <dbReference type="ARBA" id="ARBA00001198"/>
    </source>
</evidence>
<dbReference type="InterPro" id="IPR001353">
    <property type="entry name" value="Proteasome_sua/b"/>
</dbReference>
<organism evidence="9 10">
    <name type="scientific">Tritrichomonas musculus</name>
    <dbReference type="NCBI Taxonomy" id="1915356"/>
    <lineage>
        <taxon>Eukaryota</taxon>
        <taxon>Metamonada</taxon>
        <taxon>Parabasalia</taxon>
        <taxon>Tritrichomonadida</taxon>
        <taxon>Tritrichomonadidae</taxon>
        <taxon>Tritrichomonas</taxon>
    </lineage>
</organism>
<dbReference type="SUPFAM" id="SSF56235">
    <property type="entry name" value="N-terminal nucleophile aminohydrolases (Ntn hydrolases)"/>
    <property type="match status" value="1"/>
</dbReference>
<dbReference type="EMBL" id="JAPFFF010000018">
    <property type="protein sequence ID" value="KAK8860780.1"/>
    <property type="molecule type" value="Genomic_DNA"/>
</dbReference>
<dbReference type="PRINTS" id="PR00141">
    <property type="entry name" value="PROTEASOME"/>
</dbReference>
<evidence type="ECO:0000313" key="9">
    <source>
        <dbReference type="EMBL" id="KAK8860780.1"/>
    </source>
</evidence>
<keyword evidence="10" id="KW-1185">Reference proteome</keyword>
<evidence type="ECO:0000256" key="8">
    <source>
        <dbReference type="ARBA" id="ARBA00022942"/>
    </source>
</evidence>
<dbReference type="EC" id="3.4.25.1" evidence="3"/>
<sequence length="215" mass="23398">MHKNPNALSNGTTIMGMICSDGVLLAADSRATTGSMVAIRDMNKITDITPYIYVCHSGDAASTQALARFLKEYVNYLAVDSNSNCRISVSVCAQVLRKILQNNKEYLLAQMIVGGVDENGPQLYMVMQSGCALPRTFAAGGSGSTYITSYCDQFFREGMTIEQATEFALKAVNHATIRDGYSGGPINIVQITKETSKRTWVKPANQPLNYTIVKT</sequence>
<dbReference type="Proteomes" id="UP001470230">
    <property type="component" value="Unassembled WGS sequence"/>
</dbReference>
<proteinExistence type="predicted"/>
<keyword evidence="5" id="KW-0645">Protease</keyword>